<dbReference type="CDD" id="cd05403">
    <property type="entry name" value="NT_KNTase_like"/>
    <property type="match status" value="1"/>
</dbReference>
<evidence type="ECO:0000259" key="2">
    <source>
        <dbReference type="Pfam" id="PF13427"/>
    </source>
</evidence>
<gene>
    <name evidence="3" type="ORF">J2S08_004160</name>
</gene>
<dbReference type="EMBL" id="JAUSTT010000037">
    <property type="protein sequence ID" value="MDQ0178256.1"/>
    <property type="molecule type" value="Genomic_DNA"/>
</dbReference>
<evidence type="ECO:0000313" key="4">
    <source>
        <dbReference type="Proteomes" id="UP001223586"/>
    </source>
</evidence>
<dbReference type="InterPro" id="IPR043519">
    <property type="entry name" value="NT_sf"/>
</dbReference>
<keyword evidence="1" id="KW-0808">Transferase</keyword>
<sequence>MTKEIPKEIAPFIQKYVQLLHSNMPEDTILGIYLYGSISLGAYQTEKSDIDYICILKREMTKHEINKLKSLHSALKANPLLKRLDGIYVAKNSIGKSNEHLEPYPYCSEGKIKIGYWDINGVTWWLLKHHGIKLYGVQINELNIHVNWTDITDYMKYNMNHYWLKKSKQQWLFLTDEMVEFGVLTICRIICTLEYKEILAKKDAVERVMNIVPQQWHPLLKEGLRIRNYPNTPSLYQSRFKRAKDCTTFILFVHDLCRKKYFQSFSEQQPTI</sequence>
<dbReference type="Proteomes" id="UP001223586">
    <property type="component" value="Unassembled WGS sequence"/>
</dbReference>
<keyword evidence="4" id="KW-1185">Reference proteome</keyword>
<evidence type="ECO:0000256" key="1">
    <source>
        <dbReference type="ARBA" id="ARBA00022679"/>
    </source>
</evidence>
<comment type="caution">
    <text evidence="3">The sequence shown here is derived from an EMBL/GenBank/DDBJ whole genome shotgun (WGS) entry which is preliminary data.</text>
</comment>
<reference evidence="3 4" key="1">
    <citation type="submission" date="2023-07" db="EMBL/GenBank/DDBJ databases">
        <title>Genomic Encyclopedia of Type Strains, Phase IV (KMG-IV): sequencing the most valuable type-strain genomes for metagenomic binning, comparative biology and taxonomic classification.</title>
        <authorList>
            <person name="Goeker M."/>
        </authorList>
    </citation>
    <scope>NUCLEOTIDE SEQUENCE [LARGE SCALE GENOMIC DNA]</scope>
    <source>
        <strain evidence="3 4">DSM 23837</strain>
    </source>
</reference>
<proteinExistence type="predicted"/>
<accession>A0ABT9WY82</accession>
<evidence type="ECO:0000313" key="3">
    <source>
        <dbReference type="EMBL" id="MDQ0178256.1"/>
    </source>
</evidence>
<dbReference type="Gene3D" id="3.30.460.10">
    <property type="entry name" value="Beta Polymerase, domain 2"/>
    <property type="match status" value="1"/>
</dbReference>
<dbReference type="Pfam" id="PF13427">
    <property type="entry name" value="AadA_C"/>
    <property type="match status" value="1"/>
</dbReference>
<dbReference type="InterPro" id="IPR025184">
    <property type="entry name" value="AadA_C"/>
</dbReference>
<organism evidence="3 4">
    <name type="scientific">Bacillus chungangensis</name>
    <dbReference type="NCBI Taxonomy" id="587633"/>
    <lineage>
        <taxon>Bacteria</taxon>
        <taxon>Bacillati</taxon>
        <taxon>Bacillota</taxon>
        <taxon>Bacilli</taxon>
        <taxon>Bacillales</taxon>
        <taxon>Bacillaceae</taxon>
        <taxon>Bacillus</taxon>
    </lineage>
</organism>
<protein>
    <recommendedName>
        <fullName evidence="2">Adenylyltransferase AadA C-terminal domain-containing protein</fullName>
    </recommendedName>
</protein>
<dbReference type="SUPFAM" id="SSF81301">
    <property type="entry name" value="Nucleotidyltransferase"/>
    <property type="match status" value="1"/>
</dbReference>
<name>A0ABT9WY82_9BACI</name>
<dbReference type="RefSeq" id="WP_307232915.1">
    <property type="nucleotide sequence ID" value="NZ_JAUSTT010000037.1"/>
</dbReference>
<feature type="domain" description="Adenylyltransferase AadA C-terminal" evidence="2">
    <location>
        <begin position="181"/>
        <end position="228"/>
    </location>
</feature>